<evidence type="ECO:0000256" key="3">
    <source>
        <dbReference type="ARBA" id="ARBA00016961"/>
    </source>
</evidence>
<reference evidence="17" key="1">
    <citation type="submission" date="2020-02" db="EMBL/GenBank/DDBJ databases">
        <authorList>
            <person name="Meier V. D."/>
        </authorList>
    </citation>
    <scope>NUCLEOTIDE SEQUENCE</scope>
    <source>
        <strain evidence="17">AVDCRST_MAG86</strain>
    </source>
</reference>
<dbReference type="InterPro" id="IPR050151">
    <property type="entry name" value="Class-I_Pyr_Nuc-Dis_Oxidored"/>
</dbReference>
<dbReference type="InterPro" id="IPR004099">
    <property type="entry name" value="Pyr_nucl-diS_OxRdtase_dimer"/>
</dbReference>
<evidence type="ECO:0000256" key="5">
    <source>
        <dbReference type="ARBA" id="ARBA00022827"/>
    </source>
</evidence>
<keyword evidence="12" id="KW-0547">Nucleotide-binding</keyword>
<dbReference type="AlphaFoldDB" id="A0A6J4UTI8"/>
<evidence type="ECO:0000256" key="7">
    <source>
        <dbReference type="ARBA" id="ARBA00023027"/>
    </source>
</evidence>
<evidence type="ECO:0000256" key="10">
    <source>
        <dbReference type="ARBA" id="ARBA00049187"/>
    </source>
</evidence>
<feature type="binding site" evidence="12">
    <location>
        <position position="196"/>
    </location>
    <ligand>
        <name>NAD(+)</name>
        <dbReference type="ChEBI" id="CHEBI:57540"/>
    </ligand>
</feature>
<feature type="domain" description="Pyridine nucleotide-disulphide oxidoreductase dimerisation" evidence="15">
    <location>
        <begin position="336"/>
        <end position="445"/>
    </location>
</feature>
<dbReference type="InterPro" id="IPR006258">
    <property type="entry name" value="Lipoamide_DH"/>
</dbReference>
<evidence type="ECO:0000256" key="1">
    <source>
        <dbReference type="ARBA" id="ARBA00007532"/>
    </source>
</evidence>
<keyword evidence="6 14" id="KW-0560">Oxidoreductase</keyword>
<name>A0A6J4UTI8_9DEIN</name>
<evidence type="ECO:0000259" key="15">
    <source>
        <dbReference type="Pfam" id="PF02852"/>
    </source>
</evidence>
<dbReference type="InterPro" id="IPR016156">
    <property type="entry name" value="FAD/NAD-linked_Rdtase_dimer_sf"/>
</dbReference>
<dbReference type="InterPro" id="IPR001100">
    <property type="entry name" value="Pyr_nuc-diS_OxRdtase"/>
</dbReference>
<feature type="binding site" evidence="12">
    <location>
        <position position="303"/>
    </location>
    <ligand>
        <name>FAD</name>
        <dbReference type="ChEBI" id="CHEBI:57692"/>
    </ligand>
</feature>
<dbReference type="PANTHER" id="PTHR22912">
    <property type="entry name" value="DISULFIDE OXIDOREDUCTASE"/>
    <property type="match status" value="1"/>
</dbReference>
<dbReference type="FunFam" id="3.30.390.30:FF:000001">
    <property type="entry name" value="Dihydrolipoyl dehydrogenase"/>
    <property type="match status" value="1"/>
</dbReference>
<evidence type="ECO:0000256" key="12">
    <source>
        <dbReference type="PIRSR" id="PIRSR000350-3"/>
    </source>
</evidence>
<evidence type="ECO:0000256" key="14">
    <source>
        <dbReference type="RuleBase" id="RU003692"/>
    </source>
</evidence>
<accession>A0A6J4UTI8</accession>
<evidence type="ECO:0000256" key="8">
    <source>
        <dbReference type="ARBA" id="ARBA00023157"/>
    </source>
</evidence>
<feature type="binding site" evidence="12">
    <location>
        <position position="49"/>
    </location>
    <ligand>
        <name>FAD</name>
        <dbReference type="ChEBI" id="CHEBI:57692"/>
    </ligand>
</feature>
<sequence>MDYQVLVIGAGPGGYHAAIRAAQLGQKVACIEETYVGGVCLNVGCIPTKALLHVAEDLREAKHAKAYGVDFGTPKVDLKQVDKWKESVVNKLTGGVRSLLKSNRVDLIEGHAVFKDENTVQVGDKTVSAEKIIVATGSEPIQIPGFETNGDTIVDSTGALLVSEVPKRFLAIGGSAIGLEFSDIYQALGSEVTVVELMNEIVPTADRDAARELRKSFDKRGVKILTTTKAVSQKKTKDGVEVTLERAGTQETLTVDKILVAVGRKPRGAGLGLEEVGVTVERGFIPTNAQMQTNVPHIYAIGDVTKPPLLAHKAMKEGLVAAEHAAGKPAAYDTIVPAVVYTSPELASVGMTEQEAKDAGHKVRVGTFPLAASGRAMTLGVSEGIVKVIGDEETDLLLGFHMVGPSAGDMVSEAALAIEMGATLEDISLTQHAHPTIAESFMEAAEVAHGLAIHVANKRHK</sequence>
<dbReference type="InterPro" id="IPR036188">
    <property type="entry name" value="FAD/NAD-bd_sf"/>
</dbReference>
<feature type="binding site" evidence="12">
    <location>
        <begin position="173"/>
        <end position="180"/>
    </location>
    <ligand>
        <name>NAD(+)</name>
        <dbReference type="ChEBI" id="CHEBI:57540"/>
    </ligand>
</feature>
<keyword evidence="4 14" id="KW-0285">Flavoprotein</keyword>
<dbReference type="NCBIfam" id="TIGR01350">
    <property type="entry name" value="lipoamide_DH"/>
    <property type="match status" value="1"/>
</dbReference>
<dbReference type="PANTHER" id="PTHR22912:SF160">
    <property type="entry name" value="DIHYDROLIPOYL DEHYDROGENASE"/>
    <property type="match status" value="1"/>
</dbReference>
<evidence type="ECO:0000256" key="13">
    <source>
        <dbReference type="PIRSR" id="PIRSR000350-4"/>
    </source>
</evidence>
<evidence type="ECO:0000256" key="4">
    <source>
        <dbReference type="ARBA" id="ARBA00022630"/>
    </source>
</evidence>
<comment type="miscellaneous">
    <text evidence="14">The active site is a redox-active disulfide bond.</text>
</comment>
<dbReference type="Pfam" id="PF02852">
    <property type="entry name" value="Pyr_redox_dim"/>
    <property type="match status" value="1"/>
</dbReference>
<comment type="cofactor">
    <cofactor evidence="12 14">
        <name>FAD</name>
        <dbReference type="ChEBI" id="CHEBI:57692"/>
    </cofactor>
    <text evidence="12 14">Binds 1 FAD per subunit.</text>
</comment>
<evidence type="ECO:0000256" key="2">
    <source>
        <dbReference type="ARBA" id="ARBA00012608"/>
    </source>
</evidence>
<dbReference type="PRINTS" id="PR00411">
    <property type="entry name" value="PNDRDTASEI"/>
</dbReference>
<dbReference type="PIRSF" id="PIRSF000350">
    <property type="entry name" value="Mercury_reductase_MerA"/>
    <property type="match status" value="1"/>
</dbReference>
<keyword evidence="5 12" id="KW-0274">FAD</keyword>
<evidence type="ECO:0000256" key="11">
    <source>
        <dbReference type="PIRSR" id="PIRSR000350-2"/>
    </source>
</evidence>
<protein>
    <recommendedName>
        <fullName evidence="3 14">Dihydrolipoyl dehydrogenase</fullName>
        <ecNumber evidence="2 14">1.8.1.4</ecNumber>
    </recommendedName>
</protein>
<dbReference type="GO" id="GO:0006103">
    <property type="term" value="P:2-oxoglutarate metabolic process"/>
    <property type="evidence" value="ECO:0007669"/>
    <property type="project" value="TreeGrafter"/>
</dbReference>
<dbReference type="PROSITE" id="PS00076">
    <property type="entry name" value="PYRIDINE_REDOX_1"/>
    <property type="match status" value="1"/>
</dbReference>
<keyword evidence="8" id="KW-1015">Disulfide bond</keyword>
<dbReference type="SUPFAM" id="SSF51905">
    <property type="entry name" value="FAD/NAD(P)-binding domain"/>
    <property type="match status" value="1"/>
</dbReference>
<evidence type="ECO:0000256" key="9">
    <source>
        <dbReference type="ARBA" id="ARBA00023284"/>
    </source>
</evidence>
<comment type="catalytic activity">
    <reaction evidence="10 14">
        <text>N(6)-[(R)-dihydrolipoyl]-L-lysyl-[protein] + NAD(+) = N(6)-[(R)-lipoyl]-L-lysyl-[protein] + NADH + H(+)</text>
        <dbReference type="Rhea" id="RHEA:15045"/>
        <dbReference type="Rhea" id="RHEA-COMP:10474"/>
        <dbReference type="Rhea" id="RHEA-COMP:10475"/>
        <dbReference type="ChEBI" id="CHEBI:15378"/>
        <dbReference type="ChEBI" id="CHEBI:57540"/>
        <dbReference type="ChEBI" id="CHEBI:57945"/>
        <dbReference type="ChEBI" id="CHEBI:83099"/>
        <dbReference type="ChEBI" id="CHEBI:83100"/>
        <dbReference type="EC" id="1.8.1.4"/>
    </reaction>
</comment>
<dbReference type="EC" id="1.8.1.4" evidence="2 14"/>
<dbReference type="InterPro" id="IPR012999">
    <property type="entry name" value="Pyr_OxRdtase_I_AS"/>
</dbReference>
<organism evidence="17">
    <name type="scientific">uncultured Truepera sp</name>
    <dbReference type="NCBI Taxonomy" id="543023"/>
    <lineage>
        <taxon>Bacteria</taxon>
        <taxon>Thermotogati</taxon>
        <taxon>Deinococcota</taxon>
        <taxon>Deinococci</taxon>
        <taxon>Trueperales</taxon>
        <taxon>Trueperaceae</taxon>
        <taxon>Truepera</taxon>
        <taxon>environmental samples</taxon>
    </lineage>
</organism>
<keyword evidence="9 14" id="KW-0676">Redox-active center</keyword>
<evidence type="ECO:0000256" key="6">
    <source>
        <dbReference type="ARBA" id="ARBA00023002"/>
    </source>
</evidence>
<dbReference type="PRINTS" id="PR00368">
    <property type="entry name" value="FADPNR"/>
</dbReference>
<keyword evidence="7 12" id="KW-0520">NAD</keyword>
<feature type="binding site" evidence="12">
    <location>
        <begin position="136"/>
        <end position="138"/>
    </location>
    <ligand>
        <name>FAD</name>
        <dbReference type="ChEBI" id="CHEBI:57692"/>
    </ligand>
</feature>
<dbReference type="Gene3D" id="3.30.390.30">
    <property type="match status" value="1"/>
</dbReference>
<dbReference type="SUPFAM" id="SSF55424">
    <property type="entry name" value="FAD/NAD-linked reductases, dimerisation (C-terminal) domain"/>
    <property type="match status" value="1"/>
</dbReference>
<dbReference type="InterPro" id="IPR023753">
    <property type="entry name" value="FAD/NAD-binding_dom"/>
</dbReference>
<dbReference type="GO" id="GO:0050660">
    <property type="term" value="F:flavin adenine dinucleotide binding"/>
    <property type="evidence" value="ECO:0007669"/>
    <property type="project" value="InterPro"/>
</dbReference>
<feature type="disulfide bond" description="Redox-active" evidence="13">
    <location>
        <begin position="40"/>
        <end position="45"/>
    </location>
</feature>
<dbReference type="Gene3D" id="3.50.50.60">
    <property type="entry name" value="FAD/NAD(P)-binding domain"/>
    <property type="match status" value="2"/>
</dbReference>
<feature type="domain" description="FAD/NAD(P)-binding" evidence="16">
    <location>
        <begin position="3"/>
        <end position="318"/>
    </location>
</feature>
<gene>
    <name evidence="17" type="ORF">AVDCRST_MAG86-486</name>
</gene>
<comment type="similarity">
    <text evidence="1 14">Belongs to the class-I pyridine nucleotide-disulfide oxidoreductase family.</text>
</comment>
<proteinExistence type="inferred from homology"/>
<feature type="active site" description="Proton acceptor" evidence="11">
    <location>
        <position position="434"/>
    </location>
</feature>
<dbReference type="GO" id="GO:0004148">
    <property type="term" value="F:dihydrolipoyl dehydrogenase (NADH) activity"/>
    <property type="evidence" value="ECO:0007669"/>
    <property type="project" value="UniProtKB-EC"/>
</dbReference>
<evidence type="ECO:0000313" key="17">
    <source>
        <dbReference type="EMBL" id="CAA9559475.1"/>
    </source>
</evidence>
<evidence type="ECO:0000259" key="16">
    <source>
        <dbReference type="Pfam" id="PF07992"/>
    </source>
</evidence>
<dbReference type="EMBL" id="CADCWP010000034">
    <property type="protein sequence ID" value="CAA9559475.1"/>
    <property type="molecule type" value="Genomic_DNA"/>
</dbReference>
<feature type="binding site" evidence="12">
    <location>
        <position position="263"/>
    </location>
    <ligand>
        <name>NAD(+)</name>
        <dbReference type="ChEBI" id="CHEBI:57540"/>
    </ligand>
</feature>
<dbReference type="Pfam" id="PF07992">
    <property type="entry name" value="Pyr_redox_2"/>
    <property type="match status" value="1"/>
</dbReference>